<dbReference type="WBParaSite" id="scaffold2477_cov173.g4932">
    <property type="protein sequence ID" value="scaffold2477_cov173.g4932"/>
    <property type="gene ID" value="scaffold2477_cov173.g4932"/>
</dbReference>
<dbReference type="InterPro" id="IPR036273">
    <property type="entry name" value="CRAL/TRIO_N_dom_sf"/>
</dbReference>
<feature type="region of interest" description="Disordered" evidence="1">
    <location>
        <begin position="242"/>
        <end position="279"/>
    </location>
</feature>
<dbReference type="InterPro" id="IPR036598">
    <property type="entry name" value="GOLD_dom_sf"/>
</dbReference>
<reference evidence="6" key="1">
    <citation type="submission" date="2022-11" db="UniProtKB">
        <authorList>
            <consortium name="WormBaseParasite"/>
        </authorList>
    </citation>
    <scope>IDENTIFICATION</scope>
</reference>
<dbReference type="InterPro" id="IPR036638">
    <property type="entry name" value="HLH_DNA-bd_sf"/>
</dbReference>
<dbReference type="Gene3D" id="4.10.280.10">
    <property type="entry name" value="Helix-loop-helix DNA-binding domain"/>
    <property type="match status" value="1"/>
</dbReference>
<feature type="region of interest" description="Disordered" evidence="1">
    <location>
        <begin position="652"/>
        <end position="672"/>
    </location>
</feature>
<dbReference type="AlphaFoldDB" id="A0A915LZV4"/>
<dbReference type="SMART" id="SM00516">
    <property type="entry name" value="SEC14"/>
    <property type="match status" value="1"/>
</dbReference>
<accession>A0A915LZV4</accession>
<dbReference type="Gene3D" id="2.60.120.680">
    <property type="entry name" value="GOLD domain"/>
    <property type="match status" value="1"/>
</dbReference>
<proteinExistence type="predicted"/>
<dbReference type="Pfam" id="PF00010">
    <property type="entry name" value="HLH"/>
    <property type="match status" value="1"/>
</dbReference>
<feature type="region of interest" description="Disordered" evidence="1">
    <location>
        <begin position="185"/>
        <end position="225"/>
    </location>
</feature>
<feature type="region of interest" description="Disordered" evidence="1">
    <location>
        <begin position="750"/>
        <end position="786"/>
    </location>
</feature>
<feature type="compositionally biased region" description="Low complexity" evidence="1">
    <location>
        <begin position="209"/>
        <end position="225"/>
    </location>
</feature>
<evidence type="ECO:0000259" key="3">
    <source>
        <dbReference type="PROSITE" id="PS50888"/>
    </source>
</evidence>
<dbReference type="CDD" id="cd00170">
    <property type="entry name" value="SEC14"/>
    <property type="match status" value="1"/>
</dbReference>
<dbReference type="PANTHER" id="PTHR23324">
    <property type="entry name" value="SEC14 RELATED PROTEIN"/>
    <property type="match status" value="1"/>
</dbReference>
<feature type="domain" description="BHLH" evidence="3">
    <location>
        <begin position="879"/>
        <end position="931"/>
    </location>
</feature>
<evidence type="ECO:0000259" key="2">
    <source>
        <dbReference type="PROSITE" id="PS50191"/>
    </source>
</evidence>
<keyword evidence="5" id="KW-1185">Reference proteome</keyword>
<dbReference type="SUPFAM" id="SSF46938">
    <property type="entry name" value="CRAL/TRIO N-terminal domain"/>
    <property type="match status" value="1"/>
</dbReference>
<dbReference type="Proteomes" id="UP000887561">
    <property type="component" value="Unplaced"/>
</dbReference>
<dbReference type="InterPro" id="IPR006797">
    <property type="entry name" value="PRELI/MSF1_dom"/>
</dbReference>
<dbReference type="InterPro" id="IPR036865">
    <property type="entry name" value="CRAL-TRIO_dom_sf"/>
</dbReference>
<dbReference type="SMART" id="SM00353">
    <property type="entry name" value="HLH"/>
    <property type="match status" value="1"/>
</dbReference>
<dbReference type="Gene3D" id="3.40.525.10">
    <property type="entry name" value="CRAL-TRIO lipid binding domain"/>
    <property type="match status" value="1"/>
</dbReference>
<dbReference type="InterPro" id="IPR051064">
    <property type="entry name" value="SEC14/CRAL-TRIO_domain"/>
</dbReference>
<dbReference type="GO" id="GO:0005737">
    <property type="term" value="C:cytoplasm"/>
    <property type="evidence" value="ECO:0007669"/>
    <property type="project" value="TreeGrafter"/>
</dbReference>
<name>A0A915LZV4_MELJA</name>
<feature type="compositionally biased region" description="Basic and acidic residues" evidence="1">
    <location>
        <begin position="197"/>
        <end position="208"/>
    </location>
</feature>
<dbReference type="PROSITE" id="PS50888">
    <property type="entry name" value="BHLH"/>
    <property type="match status" value="1"/>
</dbReference>
<feature type="domain" description="PRELI/MSF1" evidence="4">
    <location>
        <begin position="2"/>
        <end position="175"/>
    </location>
</feature>
<dbReference type="Pfam" id="PF03765">
    <property type="entry name" value="CRAL_TRIO_N"/>
    <property type="match status" value="1"/>
</dbReference>
<feature type="compositionally biased region" description="Low complexity" evidence="1">
    <location>
        <begin position="652"/>
        <end position="671"/>
    </location>
</feature>
<dbReference type="InterPro" id="IPR011598">
    <property type="entry name" value="bHLH_dom"/>
</dbReference>
<protein>
    <submittedName>
        <fullName evidence="6">Uncharacterized protein</fullName>
    </submittedName>
</protein>
<feature type="compositionally biased region" description="Low complexity" evidence="1">
    <location>
        <begin position="763"/>
        <end position="784"/>
    </location>
</feature>
<dbReference type="PANTHER" id="PTHR23324:SF66">
    <property type="entry name" value="PROTEIN REAL-TIME"/>
    <property type="match status" value="1"/>
</dbReference>
<evidence type="ECO:0000313" key="5">
    <source>
        <dbReference type="Proteomes" id="UP000887561"/>
    </source>
</evidence>
<dbReference type="SMART" id="SM01100">
    <property type="entry name" value="CRAL_TRIO_N"/>
    <property type="match status" value="1"/>
</dbReference>
<sequence>MVQTYQSPVRVYKFPFELVMAAYHKRFPTCPQIPIFVGSEITYEWKAEDGGEEIIERKCQLNVEAPYLVKKIAGVDYVYFKQRNHLNLRARTLLIEASNISFANRIVVIENCRYYVHTENPEWTCFEQNSSLDVKSFFGLESAIEKLAVKQYSANIAKGKEVLEFFIDELIKNGVTHVPIWKGEEKDDANADNPVDENGKIDLVKTPDKSSPPTTPPASSSGFGGSCSTTLTANAVINELNSEPLSGTAEEKLSREELKRRRSSGLGGSGKQKSSGTANGILSSASVTQQLGKLRGASAQPDTAGRATSFDDLDSKLEGEYIQRFLGQLTPLEESRLCELYVLQSAHKGKIPNDAHLLRFLRARDFDVQKANHMIVNSLLWRKQHNVDKILHDFVPPPLLIKYFPGGWHYSDNQGRPLFILRLGQMDIKGLLRSVGLESIVKFTLSICEEGLLKTAEATKLDLEGLSMRHLWRPGVQCLLRIIEMLEAHYPECLGMVLIIRAPRVFPTLWTLISPFIDENTRQKFVLYASDQLLQELQRFYYIPEDYLPDFLGGKCKFDCAAITEPPWMVPKSEYLPIPGGELLRETNDILTNTYTQVVVNRGSPYEVCVWVQQAGSVLTWDFDIIKGECEFVIYYSEKKISSKTPLSGHSSTAAGAVSSAPTTTATTPGPLDRVVDTVTSELSNLLSPSTTIPHFHAIECEPEFRVGTELTIIGNPLDFKETDSMQGTTYCDKGGTYILQWRHPGEFVTATETSSKKESSHIGDSSSSHAPSTNQQQQKTSTSGPTHKCRLMVYYELLNSKDFNNDTTSSSYCHNSSSDYSCFYSPRSFEIHFPNYPDMVEEKSEGIKQQKHFNYQTEGLVENNEPCVNNNVVKNDFAKSVTSKNERRRISGGINGAFAALRSLIPTFPYEKRLSKIDTLNLACAYINMLEAIIASDDEPFRFLERTIREAKLNNKSLEYSSTIWGTSGEKKGNYKVLNYCVDLLARLHWINWAAMGLVTPLAE</sequence>
<evidence type="ECO:0000259" key="4">
    <source>
        <dbReference type="PROSITE" id="PS50904"/>
    </source>
</evidence>
<evidence type="ECO:0000313" key="6">
    <source>
        <dbReference type="WBParaSite" id="scaffold2477_cov173.g4932"/>
    </source>
</evidence>
<dbReference type="InterPro" id="IPR011074">
    <property type="entry name" value="CRAL/TRIO_N_dom"/>
</dbReference>
<dbReference type="PROSITE" id="PS50904">
    <property type="entry name" value="PRELI_MSF1"/>
    <property type="match status" value="1"/>
</dbReference>
<dbReference type="PROSITE" id="PS50191">
    <property type="entry name" value="CRAL_TRIO"/>
    <property type="match status" value="1"/>
</dbReference>
<dbReference type="Pfam" id="PF00650">
    <property type="entry name" value="CRAL_TRIO"/>
    <property type="match status" value="1"/>
</dbReference>
<dbReference type="Pfam" id="PF04707">
    <property type="entry name" value="PRELI"/>
    <property type="match status" value="1"/>
</dbReference>
<organism evidence="5 6">
    <name type="scientific">Meloidogyne javanica</name>
    <name type="common">Root-knot nematode worm</name>
    <dbReference type="NCBI Taxonomy" id="6303"/>
    <lineage>
        <taxon>Eukaryota</taxon>
        <taxon>Metazoa</taxon>
        <taxon>Ecdysozoa</taxon>
        <taxon>Nematoda</taxon>
        <taxon>Chromadorea</taxon>
        <taxon>Rhabditida</taxon>
        <taxon>Tylenchina</taxon>
        <taxon>Tylenchomorpha</taxon>
        <taxon>Tylenchoidea</taxon>
        <taxon>Meloidogynidae</taxon>
        <taxon>Meloidogyninae</taxon>
        <taxon>Meloidogyne</taxon>
        <taxon>Meloidogyne incognita group</taxon>
    </lineage>
</organism>
<dbReference type="SUPFAM" id="SSF52087">
    <property type="entry name" value="CRAL/TRIO domain"/>
    <property type="match status" value="1"/>
</dbReference>
<evidence type="ECO:0000256" key="1">
    <source>
        <dbReference type="SAM" id="MobiDB-lite"/>
    </source>
</evidence>
<dbReference type="SUPFAM" id="SSF47459">
    <property type="entry name" value="HLH, helix-loop-helix DNA-binding domain"/>
    <property type="match status" value="1"/>
</dbReference>
<feature type="compositionally biased region" description="Basic and acidic residues" evidence="1">
    <location>
        <begin position="249"/>
        <end position="259"/>
    </location>
</feature>
<dbReference type="SUPFAM" id="SSF101576">
    <property type="entry name" value="Supernatant protein factor (SPF), C-terminal domain"/>
    <property type="match status" value="1"/>
</dbReference>
<feature type="domain" description="CRAL-TRIO" evidence="2">
    <location>
        <begin position="396"/>
        <end position="560"/>
    </location>
</feature>
<dbReference type="GO" id="GO:0046983">
    <property type="term" value="F:protein dimerization activity"/>
    <property type="evidence" value="ECO:0007669"/>
    <property type="project" value="InterPro"/>
</dbReference>
<dbReference type="InterPro" id="IPR001251">
    <property type="entry name" value="CRAL-TRIO_dom"/>
</dbReference>